<evidence type="ECO:0000313" key="2">
    <source>
        <dbReference type="Proteomes" id="UP000245870"/>
    </source>
</evidence>
<dbReference type="OrthoDB" id="9766127at2"/>
<name>A0A2U0U084_9BACT</name>
<sequence length="465" mass="51413">MRYLAFILAAITSAEMQAFQLAPRLVVNITIDQLRTDYIDAFAPLYSAGGLRRVMHEGLVYDGAGYPFSPVDRSSATATLSTGTTPYYNGIVSSRWLDRETLQPVFCVDDTKHINSPKRLQTSTIGDELKVSTNGAAIIYSFAAEKDMAILAAGHAADGAFWLNKSGTWQTSTYYPGMPNWMKAYNKLKGTSSTLVNRNDQVVDASLHAITAAAMGKDDVSDMLYVSLSATKPDNMPVAHWQTEMESVYMQLDNSLERLVTGIEKQIGLDKVLIVVTSTGYTDESIADLTKYHIPTGTFYINRTANLLNIYLGAIYGQGRYVEQIYGNQLYFNHKLIEQKRVSISEVLSRSREFLVQNAGVADIYTSDRLLDGNTDILKIRNGFNPTISGDIIIEVAPGWKLLNEDTQQTFTNRAGFMPFPIVFMGIGIKSQRISTQITVDRIAPTIAKAIRIRAPNACNAAPLF</sequence>
<dbReference type="Gene3D" id="3.30.1360.150">
    <property type="match status" value="1"/>
</dbReference>
<dbReference type="Gene3D" id="3.40.720.10">
    <property type="entry name" value="Alkaline Phosphatase, subunit A"/>
    <property type="match status" value="2"/>
</dbReference>
<dbReference type="Proteomes" id="UP000245870">
    <property type="component" value="Unassembled WGS sequence"/>
</dbReference>
<dbReference type="CDD" id="cd16016">
    <property type="entry name" value="AP-SPAP"/>
    <property type="match status" value="1"/>
</dbReference>
<proteinExistence type="predicted"/>
<dbReference type="GO" id="GO:0004035">
    <property type="term" value="F:alkaline phosphatase activity"/>
    <property type="evidence" value="ECO:0007669"/>
    <property type="project" value="InterPro"/>
</dbReference>
<dbReference type="EMBL" id="QENY01000020">
    <property type="protein sequence ID" value="PVX49315.1"/>
    <property type="molecule type" value="Genomic_DNA"/>
</dbReference>
<dbReference type="SUPFAM" id="SSF53649">
    <property type="entry name" value="Alkaline phosphatase-like"/>
    <property type="match status" value="1"/>
</dbReference>
<accession>A0A2U0U084</accession>
<dbReference type="AlphaFoldDB" id="A0A2U0U084"/>
<evidence type="ECO:0000313" key="1">
    <source>
        <dbReference type="EMBL" id="PVX49315.1"/>
    </source>
</evidence>
<dbReference type="InterPro" id="IPR002591">
    <property type="entry name" value="Phosphodiest/P_Trfase"/>
</dbReference>
<dbReference type="RefSeq" id="WP_116617159.1">
    <property type="nucleotide sequence ID" value="NZ_QENY01000020.1"/>
</dbReference>
<reference evidence="1 2" key="1">
    <citation type="submission" date="2018-05" db="EMBL/GenBank/DDBJ databases">
        <title>Genomic Encyclopedia of Type Strains, Phase IV (KMG-IV): sequencing the most valuable type-strain genomes for metagenomic binning, comparative biology and taxonomic classification.</title>
        <authorList>
            <person name="Goeker M."/>
        </authorList>
    </citation>
    <scope>NUCLEOTIDE SEQUENCE [LARGE SCALE GENOMIC DNA]</scope>
    <source>
        <strain evidence="1 2">DSM 100333</strain>
    </source>
</reference>
<gene>
    <name evidence="1" type="ORF">C7379_1208</name>
</gene>
<keyword evidence="2" id="KW-1185">Reference proteome</keyword>
<protein>
    <submittedName>
        <fullName evidence="1">Type I phosphodiesterase/nucleotide pyrophosphatase</fullName>
    </submittedName>
</protein>
<comment type="caution">
    <text evidence="1">The sequence shown here is derived from an EMBL/GenBank/DDBJ whole genome shotgun (WGS) entry which is preliminary data.</text>
</comment>
<organism evidence="1 2">
    <name type="scientific">Hallella colorans</name>
    <dbReference type="NCBI Taxonomy" id="1703337"/>
    <lineage>
        <taxon>Bacteria</taxon>
        <taxon>Pseudomonadati</taxon>
        <taxon>Bacteroidota</taxon>
        <taxon>Bacteroidia</taxon>
        <taxon>Bacteroidales</taxon>
        <taxon>Prevotellaceae</taxon>
        <taxon>Hallella</taxon>
    </lineage>
</organism>
<dbReference type="InterPro" id="IPR017850">
    <property type="entry name" value="Alkaline_phosphatase_core_sf"/>
</dbReference>
<dbReference type="Pfam" id="PF01663">
    <property type="entry name" value="Phosphodiest"/>
    <property type="match status" value="1"/>
</dbReference>
<dbReference type="InterPro" id="IPR026263">
    <property type="entry name" value="Alkaline_phosphatase_prok"/>
</dbReference>